<dbReference type="AlphaFoldDB" id="A0A8T0FWJ6"/>
<feature type="compositionally biased region" description="Low complexity" evidence="1">
    <location>
        <begin position="13"/>
        <end position="27"/>
    </location>
</feature>
<keyword evidence="3" id="KW-1185">Reference proteome</keyword>
<reference evidence="2" key="1">
    <citation type="journal article" date="2020" name="bioRxiv">
        <title>Chromosome-level reference genome of the European wasp spider Argiope bruennichi: a resource for studies on range expansion and evolutionary adaptation.</title>
        <authorList>
            <person name="Sheffer M.M."/>
            <person name="Hoppe A."/>
            <person name="Krehenwinkel H."/>
            <person name="Uhl G."/>
            <person name="Kuss A.W."/>
            <person name="Jensen L."/>
            <person name="Jensen C."/>
            <person name="Gillespie R.G."/>
            <person name="Hoff K.J."/>
            <person name="Prost S."/>
        </authorList>
    </citation>
    <scope>NUCLEOTIDE SEQUENCE</scope>
</reference>
<dbReference type="Proteomes" id="UP000807504">
    <property type="component" value="Unassembled WGS sequence"/>
</dbReference>
<feature type="region of interest" description="Disordered" evidence="1">
    <location>
        <begin position="1"/>
        <end position="27"/>
    </location>
</feature>
<feature type="compositionally biased region" description="Polar residues" evidence="1">
    <location>
        <begin position="1"/>
        <end position="12"/>
    </location>
</feature>
<evidence type="ECO:0000313" key="3">
    <source>
        <dbReference type="Proteomes" id="UP000807504"/>
    </source>
</evidence>
<dbReference type="EMBL" id="JABXBU010000002">
    <property type="protein sequence ID" value="KAF8795451.1"/>
    <property type="molecule type" value="Genomic_DNA"/>
</dbReference>
<name>A0A8T0FWJ6_ARGBR</name>
<organism evidence="2 3">
    <name type="scientific">Argiope bruennichi</name>
    <name type="common">Wasp spider</name>
    <name type="synonym">Aranea bruennichi</name>
    <dbReference type="NCBI Taxonomy" id="94029"/>
    <lineage>
        <taxon>Eukaryota</taxon>
        <taxon>Metazoa</taxon>
        <taxon>Ecdysozoa</taxon>
        <taxon>Arthropoda</taxon>
        <taxon>Chelicerata</taxon>
        <taxon>Arachnida</taxon>
        <taxon>Araneae</taxon>
        <taxon>Araneomorphae</taxon>
        <taxon>Entelegynae</taxon>
        <taxon>Araneoidea</taxon>
        <taxon>Araneidae</taxon>
        <taxon>Argiope</taxon>
    </lineage>
</organism>
<gene>
    <name evidence="2" type="ORF">HNY73_003296</name>
</gene>
<comment type="caution">
    <text evidence="2">The sequence shown here is derived from an EMBL/GenBank/DDBJ whole genome shotgun (WGS) entry which is preliminary data.</text>
</comment>
<evidence type="ECO:0000256" key="1">
    <source>
        <dbReference type="SAM" id="MobiDB-lite"/>
    </source>
</evidence>
<proteinExistence type="predicted"/>
<reference evidence="2" key="2">
    <citation type="submission" date="2020-06" db="EMBL/GenBank/DDBJ databases">
        <authorList>
            <person name="Sheffer M."/>
        </authorList>
    </citation>
    <scope>NUCLEOTIDE SEQUENCE</scope>
</reference>
<protein>
    <submittedName>
        <fullName evidence="2">Uncharacterized protein</fullName>
    </submittedName>
</protein>
<accession>A0A8T0FWJ6</accession>
<sequence>MEHNKGFSNTHTSLYDSSHRSSSSDSLNKGILSELDDFIPDRNPNIKYSYSLGGFYIPNEREAIYNYYFEEVTGKDDKHEHNSDKGSVKDSDSKILTGSSQTATYYRKTCVFIGSQESFPESSTTTIASGFARSLDGDTVLHVEQVLDVINKFGVRSIEDPKC</sequence>
<evidence type="ECO:0000313" key="2">
    <source>
        <dbReference type="EMBL" id="KAF8795451.1"/>
    </source>
</evidence>